<sequence length="48" mass="5364">MAFGSPCLIAIFPAYKTINAPKIHLVHRGLCVHIEDITKTNNENHHVV</sequence>
<reference evidence="1 2" key="1">
    <citation type="journal article" date="2012" name="Eukaryot. Cell">
        <title>Genome sequence of the fungus Glarea lozoyensis: the first genome sequence of a species from the Helotiaceae family.</title>
        <authorList>
            <person name="Youssar L."/>
            <person name="Gruening B.A."/>
            <person name="Erxleben A."/>
            <person name="Guenther S."/>
            <person name="Huettel W."/>
        </authorList>
    </citation>
    <scope>NUCLEOTIDE SEQUENCE [LARGE SCALE GENOMIC DNA]</scope>
    <source>
        <strain evidence="2">ATCC 74030 / MF5533</strain>
    </source>
</reference>
<comment type="caution">
    <text evidence="1">The sequence shown here is derived from an EMBL/GenBank/DDBJ whole genome shotgun (WGS) entry which is preliminary data.</text>
</comment>
<dbReference type="AlphaFoldDB" id="H0ENP1"/>
<evidence type="ECO:0000313" key="1">
    <source>
        <dbReference type="EMBL" id="EHK99850.1"/>
    </source>
</evidence>
<name>H0ENP1_GLAL7</name>
<dbReference type="EMBL" id="AGUE01000105">
    <property type="protein sequence ID" value="EHK99850.1"/>
    <property type="molecule type" value="Genomic_DNA"/>
</dbReference>
<dbReference type="Proteomes" id="UP000005446">
    <property type="component" value="Unassembled WGS sequence"/>
</dbReference>
<organism evidence="1 2">
    <name type="scientific">Glarea lozoyensis (strain ATCC 74030 / MF5533)</name>
    <dbReference type="NCBI Taxonomy" id="1104152"/>
    <lineage>
        <taxon>Eukaryota</taxon>
        <taxon>Fungi</taxon>
        <taxon>Dikarya</taxon>
        <taxon>Ascomycota</taxon>
        <taxon>Pezizomycotina</taxon>
        <taxon>Leotiomycetes</taxon>
        <taxon>Helotiales</taxon>
        <taxon>Helotiaceae</taxon>
        <taxon>Glarea</taxon>
    </lineage>
</organism>
<evidence type="ECO:0000313" key="2">
    <source>
        <dbReference type="Proteomes" id="UP000005446"/>
    </source>
</evidence>
<gene>
    <name evidence="1" type="ORF">M7I_4252</name>
</gene>
<accession>H0ENP1</accession>
<protein>
    <submittedName>
        <fullName evidence="1">Uncharacterized protein</fullName>
    </submittedName>
</protein>
<dbReference type="InParanoid" id="H0ENP1"/>
<proteinExistence type="predicted"/>
<dbReference type="HOGENOM" id="CLU_3160079_0_0_1"/>
<keyword evidence="2" id="KW-1185">Reference proteome</keyword>